<evidence type="ECO:0000313" key="17">
    <source>
        <dbReference type="Proteomes" id="UP000250079"/>
    </source>
</evidence>
<dbReference type="InterPro" id="IPR020625">
    <property type="entry name" value="Schiff_base-form_aldolases_AS"/>
</dbReference>
<accession>A0A2Z2NYX7</accession>
<evidence type="ECO:0000256" key="7">
    <source>
        <dbReference type="ARBA" id="ARBA00022915"/>
    </source>
</evidence>
<dbReference type="HAMAP" id="MF_00418">
    <property type="entry name" value="DapA"/>
    <property type="match status" value="1"/>
</dbReference>
<evidence type="ECO:0000256" key="5">
    <source>
        <dbReference type="ARBA" id="ARBA00022490"/>
    </source>
</evidence>
<feature type="site" description="Part of a proton relay during catalysis" evidence="12">
    <location>
        <position position="107"/>
    </location>
</feature>
<dbReference type="PROSITE" id="PS00666">
    <property type="entry name" value="DHDPS_2"/>
    <property type="match status" value="1"/>
</dbReference>
<keyword evidence="7 12" id="KW-0220">Diaminopimelate biosynthesis</keyword>
<reference evidence="16 17" key="1">
    <citation type="submission" date="2016-12" db="EMBL/GenBank/DDBJ databases">
        <authorList>
            <person name="Song W.-J."/>
            <person name="Kurnit D.M."/>
        </authorList>
    </citation>
    <scope>NUCLEOTIDE SEQUENCE [LARGE SCALE GENOMIC DNA]</scope>
    <source>
        <strain evidence="16 17">IMCC3135</strain>
    </source>
</reference>
<dbReference type="PANTHER" id="PTHR12128:SF66">
    <property type="entry name" value="4-HYDROXY-2-OXOGLUTARATE ALDOLASE, MITOCHONDRIAL"/>
    <property type="match status" value="1"/>
</dbReference>
<organism evidence="16 17">
    <name type="scientific">Granulosicoccus antarcticus IMCC3135</name>
    <dbReference type="NCBI Taxonomy" id="1192854"/>
    <lineage>
        <taxon>Bacteria</taxon>
        <taxon>Pseudomonadati</taxon>
        <taxon>Pseudomonadota</taxon>
        <taxon>Gammaproteobacteria</taxon>
        <taxon>Chromatiales</taxon>
        <taxon>Granulosicoccaceae</taxon>
        <taxon>Granulosicoccus</taxon>
    </lineage>
</organism>
<dbReference type="CDD" id="cd00950">
    <property type="entry name" value="DHDPS"/>
    <property type="match status" value="1"/>
</dbReference>
<dbReference type="InterPro" id="IPR005263">
    <property type="entry name" value="DapA"/>
</dbReference>
<evidence type="ECO:0000256" key="13">
    <source>
        <dbReference type="PIRNR" id="PIRNR001365"/>
    </source>
</evidence>
<dbReference type="InterPro" id="IPR013785">
    <property type="entry name" value="Aldolase_TIM"/>
</dbReference>
<feature type="binding site" evidence="12 15">
    <location>
        <position position="45"/>
    </location>
    <ligand>
        <name>pyruvate</name>
        <dbReference type="ChEBI" id="CHEBI:15361"/>
    </ligand>
</feature>
<keyword evidence="8 12" id="KW-0457">Lysine biosynthesis</keyword>
<dbReference type="Gene3D" id="3.20.20.70">
    <property type="entry name" value="Aldolase class I"/>
    <property type="match status" value="1"/>
</dbReference>
<evidence type="ECO:0000256" key="8">
    <source>
        <dbReference type="ARBA" id="ARBA00023154"/>
    </source>
</evidence>
<dbReference type="GO" id="GO:0005829">
    <property type="term" value="C:cytosol"/>
    <property type="evidence" value="ECO:0007669"/>
    <property type="project" value="TreeGrafter"/>
</dbReference>
<keyword evidence="9 12" id="KW-0456">Lyase</keyword>
<gene>
    <name evidence="16" type="primary">dapA_3</name>
    <name evidence="12" type="synonym">dapA</name>
    <name evidence="16" type="ORF">IMCC3135_19910</name>
</gene>
<comment type="catalytic activity">
    <reaction evidence="11 12">
        <text>L-aspartate 4-semialdehyde + pyruvate = (2S,4S)-4-hydroxy-2,3,4,5-tetrahydrodipicolinate + H2O + H(+)</text>
        <dbReference type="Rhea" id="RHEA:34171"/>
        <dbReference type="ChEBI" id="CHEBI:15361"/>
        <dbReference type="ChEBI" id="CHEBI:15377"/>
        <dbReference type="ChEBI" id="CHEBI:15378"/>
        <dbReference type="ChEBI" id="CHEBI:67139"/>
        <dbReference type="ChEBI" id="CHEBI:537519"/>
        <dbReference type="EC" id="4.3.3.7"/>
    </reaction>
</comment>
<evidence type="ECO:0000313" key="16">
    <source>
        <dbReference type="EMBL" id="ASJ74060.1"/>
    </source>
</evidence>
<dbReference type="EMBL" id="CP018632">
    <property type="protein sequence ID" value="ASJ74060.1"/>
    <property type="molecule type" value="Genomic_DNA"/>
</dbReference>
<evidence type="ECO:0000256" key="9">
    <source>
        <dbReference type="ARBA" id="ARBA00023239"/>
    </source>
</evidence>
<dbReference type="GO" id="GO:0019877">
    <property type="term" value="P:diaminopimelate biosynthetic process"/>
    <property type="evidence" value="ECO:0007669"/>
    <property type="project" value="UniProtKB-UniRule"/>
</dbReference>
<comment type="similarity">
    <text evidence="3 12 13">Belongs to the DapA family.</text>
</comment>
<dbReference type="Pfam" id="PF00701">
    <property type="entry name" value="DHDPS"/>
    <property type="match status" value="1"/>
</dbReference>
<comment type="pathway">
    <text evidence="2 12">Amino-acid biosynthesis; L-lysine biosynthesis via DAP pathway; (S)-tetrahydrodipicolinate from L-aspartate: step 3/4.</text>
</comment>
<evidence type="ECO:0000256" key="10">
    <source>
        <dbReference type="ARBA" id="ARBA00023270"/>
    </source>
</evidence>
<feature type="site" description="Part of a proton relay during catalysis" evidence="12">
    <location>
        <position position="44"/>
    </location>
</feature>
<name>A0A2Z2NYX7_9GAMM</name>
<keyword evidence="5 12" id="KW-0963">Cytoplasm</keyword>
<proteinExistence type="inferred from homology"/>
<dbReference type="GO" id="GO:0009089">
    <property type="term" value="P:lysine biosynthetic process via diaminopimelate"/>
    <property type="evidence" value="ECO:0007669"/>
    <property type="project" value="UniProtKB-UniRule"/>
</dbReference>
<comment type="subunit">
    <text evidence="12">Homotetramer; dimer of dimers.</text>
</comment>
<comment type="function">
    <text evidence="1 12">Catalyzes the condensation of (S)-aspartate-beta-semialdehyde [(S)-ASA] and pyruvate to 4-hydroxy-tetrahydrodipicolinate (HTPA).</text>
</comment>
<dbReference type="AlphaFoldDB" id="A0A2Z2NYX7"/>
<dbReference type="SMART" id="SM01130">
    <property type="entry name" value="DHDPS"/>
    <property type="match status" value="1"/>
</dbReference>
<evidence type="ECO:0000256" key="11">
    <source>
        <dbReference type="ARBA" id="ARBA00047836"/>
    </source>
</evidence>
<evidence type="ECO:0000256" key="4">
    <source>
        <dbReference type="ARBA" id="ARBA00012086"/>
    </source>
</evidence>
<dbReference type="PANTHER" id="PTHR12128">
    <property type="entry name" value="DIHYDRODIPICOLINATE SYNTHASE"/>
    <property type="match status" value="1"/>
</dbReference>
<dbReference type="NCBIfam" id="TIGR00674">
    <property type="entry name" value="dapA"/>
    <property type="match status" value="1"/>
</dbReference>
<evidence type="ECO:0000256" key="2">
    <source>
        <dbReference type="ARBA" id="ARBA00005120"/>
    </source>
</evidence>
<evidence type="ECO:0000256" key="12">
    <source>
        <dbReference type="HAMAP-Rule" id="MF_00418"/>
    </source>
</evidence>
<keyword evidence="6 12" id="KW-0028">Amino-acid biosynthesis</keyword>
<feature type="active site" description="Schiff-base intermediate with substrate" evidence="12 14">
    <location>
        <position position="161"/>
    </location>
</feature>
<comment type="subcellular location">
    <subcellularLocation>
        <location evidence="12">Cytoplasm</location>
    </subcellularLocation>
</comment>
<dbReference type="PIRSF" id="PIRSF001365">
    <property type="entry name" value="DHDPS"/>
    <property type="match status" value="1"/>
</dbReference>
<dbReference type="GO" id="GO:0008840">
    <property type="term" value="F:4-hydroxy-tetrahydrodipicolinate synthase activity"/>
    <property type="evidence" value="ECO:0007669"/>
    <property type="project" value="UniProtKB-UniRule"/>
</dbReference>
<dbReference type="RefSeq" id="WP_088919147.1">
    <property type="nucleotide sequence ID" value="NZ_CP018632.1"/>
</dbReference>
<evidence type="ECO:0000256" key="14">
    <source>
        <dbReference type="PIRSR" id="PIRSR001365-1"/>
    </source>
</evidence>
<keyword evidence="10 12" id="KW-0704">Schiff base</keyword>
<feature type="binding site" evidence="12 15">
    <location>
        <position position="203"/>
    </location>
    <ligand>
        <name>pyruvate</name>
        <dbReference type="ChEBI" id="CHEBI:15361"/>
    </ligand>
</feature>
<evidence type="ECO:0000256" key="6">
    <source>
        <dbReference type="ARBA" id="ARBA00022605"/>
    </source>
</evidence>
<dbReference type="InterPro" id="IPR020624">
    <property type="entry name" value="Schiff_base-form_aldolases_CS"/>
</dbReference>
<evidence type="ECO:0000256" key="15">
    <source>
        <dbReference type="PIRSR" id="PIRSR001365-2"/>
    </source>
</evidence>
<dbReference type="Proteomes" id="UP000250079">
    <property type="component" value="Chromosome"/>
</dbReference>
<dbReference type="PROSITE" id="PS00665">
    <property type="entry name" value="DHDPS_1"/>
    <property type="match status" value="1"/>
</dbReference>
<evidence type="ECO:0000256" key="3">
    <source>
        <dbReference type="ARBA" id="ARBA00007592"/>
    </source>
</evidence>
<comment type="caution">
    <text evidence="12">Was originally thought to be a dihydrodipicolinate synthase (DHDPS), catalyzing the condensation of (S)-aspartate-beta-semialdehyde [(S)-ASA] and pyruvate to dihydrodipicolinate (DHDP). However, it was shown in E.coli that the product of the enzymatic reaction is not dihydrodipicolinate but in fact (4S)-4-hydroxy-2,3,4,5-tetrahydro-(2S)-dipicolinic acid (HTPA), and that the consecutive dehydration reaction leading to DHDP is not spontaneous but catalyzed by DapB.</text>
</comment>
<dbReference type="InterPro" id="IPR002220">
    <property type="entry name" value="DapA-like"/>
</dbReference>
<keyword evidence="17" id="KW-1185">Reference proteome</keyword>
<sequence length="291" mass="31084">MFAGSYVALITPMNANGELDELALRKLVAWHIQNGTDGLVPVGTTGESPVLSAKEHRKIVRLVVKEAAGRIPVVAGCGSNNTSEALKFHDYAHKVGADGALHVTGYYNRPSQEGLFRHFEVLSKSNELPIIVYNIPARAIVDISADTMARLATLPTVVGVKDATTDLARPAVERQLITKPFSWLSGEDGTAVAYNAAGGNGCISVTANVAPALCASMHKACADNDFHTARDIQNSLMPLHQSLFLEPSPAGIKYACSRLGLCTDTVRLPIVTLQDSTKEKIDLALQSLNLL</sequence>
<feature type="active site" description="Proton donor/acceptor" evidence="12 14">
    <location>
        <position position="133"/>
    </location>
</feature>
<protein>
    <recommendedName>
        <fullName evidence="4 12">4-hydroxy-tetrahydrodipicolinate synthase</fullName>
        <shortName evidence="12">HTPA synthase</shortName>
        <ecNumber evidence="4 12">4.3.3.7</ecNumber>
    </recommendedName>
</protein>
<dbReference type="UniPathway" id="UPA00034">
    <property type="reaction ID" value="UER00017"/>
</dbReference>
<dbReference type="KEGG" id="gai:IMCC3135_19910"/>
<dbReference type="SUPFAM" id="SSF51569">
    <property type="entry name" value="Aldolase"/>
    <property type="match status" value="1"/>
</dbReference>
<dbReference type="EC" id="4.3.3.7" evidence="4 12"/>
<dbReference type="PRINTS" id="PR00146">
    <property type="entry name" value="DHPICSNTHASE"/>
</dbReference>
<dbReference type="OrthoDB" id="9782828at2"/>
<evidence type="ECO:0000256" key="1">
    <source>
        <dbReference type="ARBA" id="ARBA00003294"/>
    </source>
</evidence>